<keyword evidence="2" id="KW-1133">Transmembrane helix</keyword>
<dbReference type="EMBL" id="JAOCIZ010000046">
    <property type="protein sequence ID" value="MDH1505882.1"/>
    <property type="molecule type" value="Genomic_DNA"/>
</dbReference>
<dbReference type="Pfam" id="PF05309">
    <property type="entry name" value="TraE"/>
    <property type="match status" value="1"/>
</dbReference>
<evidence type="ECO:0000256" key="2">
    <source>
        <dbReference type="SAM" id="Phobius"/>
    </source>
</evidence>
<accession>A0AA42R900</accession>
<keyword evidence="2" id="KW-0472">Membrane</keyword>
<evidence type="ECO:0000256" key="1">
    <source>
        <dbReference type="SAM" id="MobiDB-lite"/>
    </source>
</evidence>
<feature type="compositionally biased region" description="Basic and acidic residues" evidence="1">
    <location>
        <begin position="221"/>
        <end position="230"/>
    </location>
</feature>
<dbReference type="RefSeq" id="WP_279980617.1">
    <property type="nucleotide sequence ID" value="NZ_JAOCFK010000049.1"/>
</dbReference>
<feature type="region of interest" description="Disordered" evidence="1">
    <location>
        <begin position="199"/>
        <end position="230"/>
    </location>
</feature>
<feature type="transmembrane region" description="Helical" evidence="2">
    <location>
        <begin position="16"/>
        <end position="36"/>
    </location>
</feature>
<reference evidence="3" key="1">
    <citation type="submission" date="2022-09" db="EMBL/GenBank/DDBJ databases">
        <title>Intensive care unit water sources are persistently colonized with multi-drug resistant bacteria and are the site of extensive horizontal gene transfer of antibiotic resistance genes.</title>
        <authorList>
            <person name="Diorio-Toth L."/>
        </authorList>
    </citation>
    <scope>NUCLEOTIDE SEQUENCE</scope>
    <source>
        <strain evidence="3">GD03710</strain>
    </source>
</reference>
<comment type="caution">
    <text evidence="3">The sequence shown here is derived from an EMBL/GenBank/DDBJ whole genome shotgun (WGS) entry which is preliminary data.</text>
</comment>
<proteinExistence type="predicted"/>
<dbReference type="InterPro" id="IPR007973">
    <property type="entry name" value="Pilus_assembly_TraE"/>
</dbReference>
<dbReference type="Proteomes" id="UP001161704">
    <property type="component" value="Unassembled WGS sequence"/>
</dbReference>
<sequence length="230" mass="26264">MTALTSWSTAMVRTNIAQLTNVMLGVALLGMTWMHWNTKPTVIIKPPVLTGEIRIEDGLPNKEWQESWALFLSHMLGNINPRNVDFVTRTTISMLSPKLQVSKEADIRRMVEMMKMSNLTQSFEVQDLQYEPNSRIVWVWGYKTTQLATTRAASSTELSNNSNTADRRRWTFEYVIRLNEVGMPVVTHIDQYEGLPKFDRANGVTEEGDVLSPPEKKGKKSQKESSKEQN</sequence>
<protein>
    <submittedName>
        <fullName evidence="3">Type IV conjugative transfer system protein TraE</fullName>
    </submittedName>
</protein>
<gene>
    <name evidence="3" type="ORF">N5I20_12525</name>
</gene>
<evidence type="ECO:0000313" key="4">
    <source>
        <dbReference type="Proteomes" id="UP001161704"/>
    </source>
</evidence>
<dbReference type="AlphaFoldDB" id="A0AA42R900"/>
<organism evidence="3 4">
    <name type="scientific">Aeromonas caviae</name>
    <name type="common">Aeromonas punctata</name>
    <dbReference type="NCBI Taxonomy" id="648"/>
    <lineage>
        <taxon>Bacteria</taxon>
        <taxon>Pseudomonadati</taxon>
        <taxon>Pseudomonadota</taxon>
        <taxon>Gammaproteobacteria</taxon>
        <taxon>Aeromonadales</taxon>
        <taxon>Aeromonadaceae</taxon>
        <taxon>Aeromonas</taxon>
    </lineage>
</organism>
<evidence type="ECO:0000313" key="3">
    <source>
        <dbReference type="EMBL" id="MDH1505882.1"/>
    </source>
</evidence>
<keyword evidence="2" id="KW-0812">Transmembrane</keyword>
<name>A0AA42R900_AERCA</name>